<protein>
    <submittedName>
        <fullName evidence="7">Putative siderophore-binding lipoprotein yfiY</fullName>
    </submittedName>
</protein>
<keyword evidence="7" id="KW-0449">Lipoprotein</keyword>
<dbReference type="AlphaFoldDB" id="A0A090ZK19"/>
<keyword evidence="8" id="KW-1185">Reference proteome</keyword>
<dbReference type="SUPFAM" id="SSF53807">
    <property type="entry name" value="Helical backbone' metal receptor"/>
    <property type="match status" value="1"/>
</dbReference>
<dbReference type="Pfam" id="PF01497">
    <property type="entry name" value="Peripla_BP_2"/>
    <property type="match status" value="1"/>
</dbReference>
<feature type="signal peptide" evidence="5">
    <location>
        <begin position="1"/>
        <end position="24"/>
    </location>
</feature>
<dbReference type="OrthoDB" id="9793175at2"/>
<comment type="similarity">
    <text evidence="2">Belongs to the bacterial solute-binding protein 8 family.</text>
</comment>
<feature type="domain" description="Fe/B12 periplasmic-binding" evidence="6">
    <location>
        <begin position="83"/>
        <end position="342"/>
    </location>
</feature>
<dbReference type="PROSITE" id="PS51257">
    <property type="entry name" value="PROKAR_LIPOPROTEIN"/>
    <property type="match status" value="1"/>
</dbReference>
<comment type="subcellular location">
    <subcellularLocation>
        <location evidence="1">Cell envelope</location>
    </subcellularLocation>
</comment>
<dbReference type="HOGENOM" id="CLU_038034_0_2_9"/>
<evidence type="ECO:0000313" key="8">
    <source>
        <dbReference type="Proteomes" id="UP000029278"/>
    </source>
</evidence>
<dbReference type="CDD" id="cd01146">
    <property type="entry name" value="FhuD"/>
    <property type="match status" value="1"/>
</dbReference>
<dbReference type="InterPro" id="IPR051313">
    <property type="entry name" value="Bact_iron-sidero_bind"/>
</dbReference>
<sequence length="342" mass="37555">MLFKFNNKSFFSHIALVLIFTMLAGCGAAGGAAEGTANTSQAAGASADAGSAANGGADSSAGEETRIIKHAMGETEIKGTPQKVVTLFQGANDVVVALGVKPAGVVESWAQQPVYEYLRADVEGVPLVGQETQPNLEEIHKLKPDLIIANKTRHEDIYEQLSQIAPTVMLETLYDWKETLKTAGTALNLEDKSDQLLSDWEARVADFKEKMGDRLPIEATITNFRADQVRIYYMGYAGQILQELGFTRPPGHDEDIWGVELASKEGIPDMNADMIFNFNYSADGEAVQKNYEEWTKSKLWANLDAVKNNQFVQVDEVIWNLGGGYKSANLLLDGLYEYFKLN</sequence>
<evidence type="ECO:0000256" key="4">
    <source>
        <dbReference type="ARBA" id="ARBA00022729"/>
    </source>
</evidence>
<gene>
    <name evidence="7" type="ORF">DJ90_4084</name>
</gene>
<keyword evidence="4 5" id="KW-0732">Signal</keyword>
<evidence type="ECO:0000256" key="1">
    <source>
        <dbReference type="ARBA" id="ARBA00004196"/>
    </source>
</evidence>
<comment type="caution">
    <text evidence="7">The sequence shown here is derived from an EMBL/GenBank/DDBJ whole genome shotgun (WGS) entry which is preliminary data.</text>
</comment>
<dbReference type="Proteomes" id="UP000029278">
    <property type="component" value="Unassembled WGS sequence"/>
</dbReference>
<organism evidence="7 8">
    <name type="scientific">Paenibacillus macerans</name>
    <name type="common">Bacillus macerans</name>
    <dbReference type="NCBI Taxonomy" id="44252"/>
    <lineage>
        <taxon>Bacteria</taxon>
        <taxon>Bacillati</taxon>
        <taxon>Bacillota</taxon>
        <taxon>Bacilli</taxon>
        <taxon>Bacillales</taxon>
        <taxon>Paenibacillaceae</taxon>
        <taxon>Paenibacillus</taxon>
    </lineage>
</organism>
<dbReference type="STRING" id="44252.DJ90_4084"/>
<evidence type="ECO:0000256" key="5">
    <source>
        <dbReference type="SAM" id="SignalP"/>
    </source>
</evidence>
<evidence type="ECO:0000313" key="7">
    <source>
        <dbReference type="EMBL" id="KFN10773.1"/>
    </source>
</evidence>
<dbReference type="PATRIC" id="fig|44252.3.peg.1189"/>
<dbReference type="PANTHER" id="PTHR30532">
    <property type="entry name" value="IRON III DICITRATE-BINDING PERIPLASMIC PROTEIN"/>
    <property type="match status" value="1"/>
</dbReference>
<reference evidence="7 8" key="1">
    <citation type="submission" date="2014-04" db="EMBL/GenBank/DDBJ databases">
        <authorList>
            <person name="Bishop-Lilly K.A."/>
            <person name="Broomall S.M."/>
            <person name="Chain P.S."/>
            <person name="Chertkov O."/>
            <person name="Coyne S.R."/>
            <person name="Daligault H.E."/>
            <person name="Davenport K.W."/>
            <person name="Erkkila T."/>
            <person name="Frey K.G."/>
            <person name="Gibbons H.S."/>
            <person name="Gu W."/>
            <person name="Jaissle J."/>
            <person name="Johnson S.L."/>
            <person name="Koroleva G.I."/>
            <person name="Ladner J.T."/>
            <person name="Lo C.-C."/>
            <person name="Minogue T.D."/>
            <person name="Munk C."/>
            <person name="Palacios G.F."/>
            <person name="Redden C.L."/>
            <person name="Rosenzweig C.N."/>
            <person name="Scholz M.B."/>
            <person name="Teshima H."/>
            <person name="Xu Y."/>
        </authorList>
    </citation>
    <scope>NUCLEOTIDE SEQUENCE [LARGE SCALE GENOMIC DNA]</scope>
    <source>
        <strain evidence="7 8">8244</strain>
    </source>
</reference>
<feature type="chain" id="PRO_5038979932" evidence="5">
    <location>
        <begin position="25"/>
        <end position="342"/>
    </location>
</feature>
<dbReference type="Gene3D" id="3.40.50.1980">
    <property type="entry name" value="Nitrogenase molybdenum iron protein domain"/>
    <property type="match status" value="2"/>
</dbReference>
<evidence type="ECO:0000256" key="3">
    <source>
        <dbReference type="ARBA" id="ARBA00022448"/>
    </source>
</evidence>
<dbReference type="GO" id="GO:1901678">
    <property type="term" value="P:iron coordination entity transport"/>
    <property type="evidence" value="ECO:0007669"/>
    <property type="project" value="UniProtKB-ARBA"/>
</dbReference>
<proteinExistence type="inferred from homology"/>
<evidence type="ECO:0000256" key="2">
    <source>
        <dbReference type="ARBA" id="ARBA00008814"/>
    </source>
</evidence>
<keyword evidence="3" id="KW-0813">Transport</keyword>
<dbReference type="GO" id="GO:0030288">
    <property type="term" value="C:outer membrane-bounded periplasmic space"/>
    <property type="evidence" value="ECO:0007669"/>
    <property type="project" value="TreeGrafter"/>
</dbReference>
<dbReference type="GeneID" id="77007104"/>
<dbReference type="PANTHER" id="PTHR30532:SF21">
    <property type="entry name" value="SIDEROPHORE-BINDING LIPOPROTEIN YFIY-RELATED"/>
    <property type="match status" value="1"/>
</dbReference>
<name>A0A090ZK19_PAEMA</name>
<dbReference type="PROSITE" id="PS50983">
    <property type="entry name" value="FE_B12_PBP"/>
    <property type="match status" value="1"/>
</dbReference>
<dbReference type="RefSeq" id="WP_036622863.1">
    <property type="nucleotide sequence ID" value="NZ_JAKOBR010000121.1"/>
</dbReference>
<accession>A0A090ZK19</accession>
<dbReference type="InterPro" id="IPR002491">
    <property type="entry name" value="ABC_transptr_periplasmic_BD"/>
</dbReference>
<evidence type="ECO:0000259" key="6">
    <source>
        <dbReference type="PROSITE" id="PS50983"/>
    </source>
</evidence>
<dbReference type="EMBL" id="JMQA01000017">
    <property type="protein sequence ID" value="KFN10773.1"/>
    <property type="molecule type" value="Genomic_DNA"/>
</dbReference>